<proteinExistence type="predicted"/>
<gene>
    <name evidence="2" type="ORF">J4215_02390</name>
</gene>
<dbReference type="InterPro" id="IPR002850">
    <property type="entry name" value="PIN_toxin-like"/>
</dbReference>
<reference evidence="2" key="2">
    <citation type="submission" date="2021-05" db="EMBL/GenBank/DDBJ databases">
        <title>Protein family content uncovers lineage relationships and bacterial pathway maintenance mechanisms in DPANN archaea.</title>
        <authorList>
            <person name="Castelle C.J."/>
            <person name="Meheust R."/>
            <person name="Jaffe A.L."/>
            <person name="Seitz K."/>
            <person name="Gong X."/>
            <person name="Baker B.J."/>
            <person name="Banfield J.F."/>
        </authorList>
    </citation>
    <scope>NUCLEOTIDE SEQUENCE</scope>
    <source>
        <strain evidence="2">RIFCSPLOWO2_01_FULL_AR10_48_17</strain>
    </source>
</reference>
<sequence>MTLSEKPERKPNVVLDTNVIISAVLSRESPPANIFKLLLSDKIQNFATEEILGEIRGVLGRDAIAKYASVEFRDFALAAFEQKSAFVQPKYLPKVVPEDPDDDKFFHCALTANADFLISGDKNVLKIKELQKIKVVSPRDFLTHHSQP</sequence>
<accession>A0A8T4L7A8</accession>
<evidence type="ECO:0000313" key="3">
    <source>
        <dbReference type="Proteomes" id="UP000675968"/>
    </source>
</evidence>
<dbReference type="PANTHER" id="PTHR34610">
    <property type="entry name" value="SSL7007 PROTEIN"/>
    <property type="match status" value="1"/>
</dbReference>
<dbReference type="NCBIfam" id="TIGR00305">
    <property type="entry name" value="putative toxin-antitoxin system toxin component, PIN family"/>
    <property type="match status" value="1"/>
</dbReference>
<dbReference type="AlphaFoldDB" id="A0A8T4L7A8"/>
<protein>
    <submittedName>
        <fullName evidence="2">Putative toxin-antitoxin system toxin component, PIN family</fullName>
    </submittedName>
</protein>
<dbReference type="InterPro" id="IPR029060">
    <property type="entry name" value="PIN-like_dom_sf"/>
</dbReference>
<dbReference type="PANTHER" id="PTHR34610:SF3">
    <property type="entry name" value="SSL7007 PROTEIN"/>
    <property type="match status" value="1"/>
</dbReference>
<organism evidence="2 3">
    <name type="scientific">Candidatus Iainarchaeum sp</name>
    <dbReference type="NCBI Taxonomy" id="3101447"/>
    <lineage>
        <taxon>Archaea</taxon>
        <taxon>Candidatus Iainarchaeota</taxon>
        <taxon>Candidatus Iainarchaeia</taxon>
        <taxon>Candidatus Iainarchaeales</taxon>
        <taxon>Candidatus Iainarchaeaceae</taxon>
        <taxon>Candidatus Iainarchaeum</taxon>
    </lineage>
</organism>
<dbReference type="SMART" id="SM00670">
    <property type="entry name" value="PINc"/>
    <property type="match status" value="1"/>
</dbReference>
<dbReference type="EMBL" id="JAGVWC010000009">
    <property type="protein sequence ID" value="MBS3061409.1"/>
    <property type="molecule type" value="Genomic_DNA"/>
</dbReference>
<dbReference type="SUPFAM" id="SSF88723">
    <property type="entry name" value="PIN domain-like"/>
    <property type="match status" value="1"/>
</dbReference>
<dbReference type="InterPro" id="IPR002716">
    <property type="entry name" value="PIN_dom"/>
</dbReference>
<comment type="caution">
    <text evidence="2">The sequence shown here is derived from an EMBL/GenBank/DDBJ whole genome shotgun (WGS) entry which is preliminary data.</text>
</comment>
<name>A0A8T4L7A8_9ARCH</name>
<evidence type="ECO:0000313" key="2">
    <source>
        <dbReference type="EMBL" id="MBS3061409.1"/>
    </source>
</evidence>
<dbReference type="Pfam" id="PF13470">
    <property type="entry name" value="PIN_3"/>
    <property type="match status" value="1"/>
</dbReference>
<dbReference type="Gene3D" id="3.40.50.1010">
    <property type="entry name" value="5'-nuclease"/>
    <property type="match status" value="1"/>
</dbReference>
<dbReference type="Proteomes" id="UP000675968">
    <property type="component" value="Unassembled WGS sequence"/>
</dbReference>
<feature type="domain" description="PIN" evidence="1">
    <location>
        <begin position="11"/>
        <end position="126"/>
    </location>
</feature>
<reference evidence="2" key="1">
    <citation type="submission" date="2021-03" db="EMBL/GenBank/DDBJ databases">
        <authorList>
            <person name="Jaffe A."/>
        </authorList>
    </citation>
    <scope>NUCLEOTIDE SEQUENCE</scope>
    <source>
        <strain evidence="2">RIFCSPLOWO2_01_FULL_AR10_48_17</strain>
    </source>
</reference>
<evidence type="ECO:0000259" key="1">
    <source>
        <dbReference type="SMART" id="SM00670"/>
    </source>
</evidence>